<feature type="transmembrane region" description="Helical" evidence="2">
    <location>
        <begin position="128"/>
        <end position="159"/>
    </location>
</feature>
<keyword evidence="4" id="KW-1185">Reference proteome</keyword>
<name>A0A812LPW7_9DINO</name>
<proteinExistence type="predicted"/>
<feature type="transmembrane region" description="Helical" evidence="2">
    <location>
        <begin position="249"/>
        <end position="274"/>
    </location>
</feature>
<protein>
    <submittedName>
        <fullName evidence="3">Uncharacterized protein</fullName>
    </submittedName>
</protein>
<accession>A0A812LPW7</accession>
<comment type="caution">
    <text evidence="3">The sequence shown here is derived from an EMBL/GenBank/DDBJ whole genome shotgun (WGS) entry which is preliminary data.</text>
</comment>
<dbReference type="OrthoDB" id="441363at2759"/>
<keyword evidence="2" id="KW-1133">Transmembrane helix</keyword>
<feature type="transmembrane region" description="Helical" evidence="2">
    <location>
        <begin position="627"/>
        <end position="646"/>
    </location>
</feature>
<sequence length="698" mass="79570">MSAKQGQKNECGHRLAELLQKLDWNLEHIEKLADGKIRICAQQGQEPRCLCKLEATYLKENRESSLRAYLPVMFGACLTGILSAILLWNIPQDAMKKASKVPNDPQVVSEPTSTSKPPLSIRQIRERWLWGTLTSCLVALSCGAPFLGVLTTLAMFWMYSCRQTHRLFHEVQEQQPSSVRDVETVQTKPTLIGKGGGANPPVVVQILIESILWVNLFMACYNTMYTYTRRYLRLYEGERNGNIKQVTQAILAEAEVGVIAVACTFGATILWRILVVNAMEISQDVHKHRKKAEKKLPPKAKDVLERLQGEFGEYFPKVQPCATFKSILQQGDDETLQQYVFGSVGSGSLDKVLIWTSTLVLGIFLVVLQCRLDWTAAHEERVPSYLSWRRRGMNRYVYAGIWGLLSAFVAARHWFRLTSAIVGITRRFKRLPERMLLFSFLATTSAQIEMRGDESWEALENIRKYMEERREKSLKNDQEKTHLQDFPKSSQDDREKTDLQDLPKSAQNDQEKTDLQDLPKSAQDDQEKTHLQDLPKSAQDDQEKTNPQDLPKSAQDDQEKTNPQDLPKSAQDDQEKTDLQDLLYETLGLEKEKRLNLGKRSDIQAWVQLREFINLDFLDASAIVECAGVIIVLQLVNFAFAGIIVWFQKGTTLVAPGLWLVLLLSLFLMKLLFRVLLVCVFAPTSCWTVMLAASWRLR</sequence>
<feature type="compositionally biased region" description="Basic and acidic residues" evidence="1">
    <location>
        <begin position="509"/>
        <end position="546"/>
    </location>
</feature>
<feature type="compositionally biased region" description="Basic and acidic residues" evidence="1">
    <location>
        <begin position="470"/>
        <end position="501"/>
    </location>
</feature>
<gene>
    <name evidence="3" type="ORF">SNAT2548_LOCUS12405</name>
</gene>
<keyword evidence="2" id="KW-0812">Transmembrane</keyword>
<dbReference type="AlphaFoldDB" id="A0A812LPW7"/>
<evidence type="ECO:0000256" key="1">
    <source>
        <dbReference type="SAM" id="MobiDB-lite"/>
    </source>
</evidence>
<feature type="transmembrane region" description="Helical" evidence="2">
    <location>
        <begin position="395"/>
        <end position="415"/>
    </location>
</feature>
<keyword evidence="2" id="KW-0472">Membrane</keyword>
<feature type="transmembrane region" description="Helical" evidence="2">
    <location>
        <begin position="675"/>
        <end position="695"/>
    </location>
</feature>
<reference evidence="3" key="1">
    <citation type="submission" date="2021-02" db="EMBL/GenBank/DDBJ databases">
        <authorList>
            <person name="Dougan E. K."/>
            <person name="Rhodes N."/>
            <person name="Thang M."/>
            <person name="Chan C."/>
        </authorList>
    </citation>
    <scope>NUCLEOTIDE SEQUENCE</scope>
</reference>
<feature type="transmembrane region" description="Helical" evidence="2">
    <location>
        <begin position="653"/>
        <end position="669"/>
    </location>
</feature>
<evidence type="ECO:0000313" key="3">
    <source>
        <dbReference type="EMBL" id="CAE7251124.1"/>
    </source>
</evidence>
<evidence type="ECO:0000256" key="2">
    <source>
        <dbReference type="SAM" id="Phobius"/>
    </source>
</evidence>
<feature type="transmembrane region" description="Helical" evidence="2">
    <location>
        <begin position="68"/>
        <end position="90"/>
    </location>
</feature>
<feature type="region of interest" description="Disordered" evidence="1">
    <location>
        <begin position="470"/>
        <end position="577"/>
    </location>
</feature>
<feature type="transmembrane region" description="Helical" evidence="2">
    <location>
        <begin position="210"/>
        <end position="228"/>
    </location>
</feature>
<feature type="transmembrane region" description="Helical" evidence="2">
    <location>
        <begin position="352"/>
        <end position="374"/>
    </location>
</feature>
<dbReference type="Proteomes" id="UP000604046">
    <property type="component" value="Unassembled WGS sequence"/>
</dbReference>
<organism evidence="3 4">
    <name type="scientific">Symbiodinium natans</name>
    <dbReference type="NCBI Taxonomy" id="878477"/>
    <lineage>
        <taxon>Eukaryota</taxon>
        <taxon>Sar</taxon>
        <taxon>Alveolata</taxon>
        <taxon>Dinophyceae</taxon>
        <taxon>Suessiales</taxon>
        <taxon>Symbiodiniaceae</taxon>
        <taxon>Symbiodinium</taxon>
    </lineage>
</organism>
<evidence type="ECO:0000313" key="4">
    <source>
        <dbReference type="Proteomes" id="UP000604046"/>
    </source>
</evidence>
<dbReference type="EMBL" id="CAJNDS010001191">
    <property type="protein sequence ID" value="CAE7251124.1"/>
    <property type="molecule type" value="Genomic_DNA"/>
</dbReference>